<dbReference type="InterPro" id="IPR051828">
    <property type="entry name" value="HAD-like_hydrolase_domain"/>
</dbReference>
<dbReference type="Proteomes" id="UP000054279">
    <property type="component" value="Unassembled WGS sequence"/>
</dbReference>
<accession>A0A0C9UA17</accession>
<dbReference type="Pfam" id="PF00702">
    <property type="entry name" value="Hydrolase"/>
    <property type="match status" value="1"/>
</dbReference>
<dbReference type="NCBIfam" id="TIGR01549">
    <property type="entry name" value="HAD-SF-IA-v1"/>
    <property type="match status" value="1"/>
</dbReference>
<proteinExistence type="predicted"/>
<dbReference type="EMBL" id="KN837148">
    <property type="protein sequence ID" value="KIJ39938.1"/>
    <property type="molecule type" value="Genomic_DNA"/>
</dbReference>
<sequence length="249" mass="28105">MTIIRLALFDALHTLITPRLPIYVQYAQGFEPYLGHLEPSLIKDAFKRALKETQQAKPVYSGGVDKWWGEVIRRTAIEAGADPQRVDASLDKIVPNLLRRFSGREGYRAFDDALPTLETLTNNGVQCGLVSNADIRMKNIMVDLGLAKYLDPILISEQEGIEKPTLSIWEHACSRGNASPKETVHVGDEMECDYNGANRAGIHAFLLRRPGQEGEGERKEPNEDLYNVRTVKGLEDVVQWILDRNREYN</sequence>
<dbReference type="SUPFAM" id="SSF56784">
    <property type="entry name" value="HAD-like"/>
    <property type="match status" value="1"/>
</dbReference>
<dbReference type="Gene3D" id="3.40.50.1000">
    <property type="entry name" value="HAD superfamily/HAD-like"/>
    <property type="match status" value="1"/>
</dbReference>
<dbReference type="PANTHER" id="PTHR46191:SF2">
    <property type="entry name" value="HALOACID DEHALOGENASE-LIKE HYDROLASE DOMAIN-CONTAINING PROTEIN 3"/>
    <property type="match status" value="1"/>
</dbReference>
<name>A0A0C9UA17_SPHS4</name>
<evidence type="ECO:0000313" key="1">
    <source>
        <dbReference type="EMBL" id="KIJ39938.1"/>
    </source>
</evidence>
<dbReference type="InterPro" id="IPR044924">
    <property type="entry name" value="HAD-SF_hydro_IA_REG-2-like_cap"/>
</dbReference>
<evidence type="ECO:0008006" key="3">
    <source>
        <dbReference type="Google" id="ProtNLM"/>
    </source>
</evidence>
<organism evidence="1 2">
    <name type="scientific">Sphaerobolus stellatus (strain SS14)</name>
    <dbReference type="NCBI Taxonomy" id="990650"/>
    <lineage>
        <taxon>Eukaryota</taxon>
        <taxon>Fungi</taxon>
        <taxon>Dikarya</taxon>
        <taxon>Basidiomycota</taxon>
        <taxon>Agaricomycotina</taxon>
        <taxon>Agaricomycetes</taxon>
        <taxon>Phallomycetidae</taxon>
        <taxon>Geastrales</taxon>
        <taxon>Sphaerobolaceae</taxon>
        <taxon>Sphaerobolus</taxon>
    </lineage>
</organism>
<evidence type="ECO:0000313" key="2">
    <source>
        <dbReference type="Proteomes" id="UP000054279"/>
    </source>
</evidence>
<dbReference type="PANTHER" id="PTHR46191">
    <property type="match status" value="1"/>
</dbReference>
<dbReference type="OrthoDB" id="444127at2759"/>
<dbReference type="AlphaFoldDB" id="A0A0C9UA17"/>
<dbReference type="Gene3D" id="1.10.150.720">
    <property type="entry name" value="Haloacid dehalogenase-like hydrolase"/>
    <property type="match status" value="1"/>
</dbReference>
<dbReference type="InterPro" id="IPR036412">
    <property type="entry name" value="HAD-like_sf"/>
</dbReference>
<protein>
    <recommendedName>
        <fullName evidence="3">Haloacid dehalogenase-like hydrolase domain-containing protein 3</fullName>
    </recommendedName>
</protein>
<dbReference type="HOGENOM" id="CLU_045011_8_0_1"/>
<gene>
    <name evidence="1" type="ORF">M422DRAFT_60672</name>
</gene>
<dbReference type="InterPro" id="IPR023214">
    <property type="entry name" value="HAD_sf"/>
</dbReference>
<reference evidence="1 2" key="1">
    <citation type="submission" date="2014-06" db="EMBL/GenBank/DDBJ databases">
        <title>Evolutionary Origins and Diversification of the Mycorrhizal Mutualists.</title>
        <authorList>
            <consortium name="DOE Joint Genome Institute"/>
            <consortium name="Mycorrhizal Genomics Consortium"/>
            <person name="Kohler A."/>
            <person name="Kuo A."/>
            <person name="Nagy L.G."/>
            <person name="Floudas D."/>
            <person name="Copeland A."/>
            <person name="Barry K.W."/>
            <person name="Cichocki N."/>
            <person name="Veneault-Fourrey C."/>
            <person name="LaButti K."/>
            <person name="Lindquist E.A."/>
            <person name="Lipzen A."/>
            <person name="Lundell T."/>
            <person name="Morin E."/>
            <person name="Murat C."/>
            <person name="Riley R."/>
            <person name="Ohm R."/>
            <person name="Sun H."/>
            <person name="Tunlid A."/>
            <person name="Henrissat B."/>
            <person name="Grigoriev I.V."/>
            <person name="Hibbett D.S."/>
            <person name="Martin F."/>
        </authorList>
    </citation>
    <scope>NUCLEOTIDE SEQUENCE [LARGE SCALE GENOMIC DNA]</scope>
    <source>
        <strain evidence="1 2">SS14</strain>
    </source>
</reference>
<dbReference type="GO" id="GO:0005634">
    <property type="term" value="C:nucleus"/>
    <property type="evidence" value="ECO:0007669"/>
    <property type="project" value="TreeGrafter"/>
</dbReference>
<dbReference type="GO" id="GO:0016791">
    <property type="term" value="F:phosphatase activity"/>
    <property type="evidence" value="ECO:0007669"/>
    <property type="project" value="UniProtKB-ARBA"/>
</dbReference>
<dbReference type="InterPro" id="IPR006439">
    <property type="entry name" value="HAD-SF_hydro_IA"/>
</dbReference>
<keyword evidence="2" id="KW-1185">Reference proteome</keyword>